<protein>
    <recommendedName>
        <fullName evidence="5">Exodeoxyribonuclease 7 large subunit</fullName>
        <ecNumber evidence="5">3.1.11.6</ecNumber>
    </recommendedName>
    <alternativeName>
        <fullName evidence="5">Exodeoxyribonuclease VII large subunit</fullName>
        <shortName evidence="5">Exonuclease VII large subunit</shortName>
    </alternativeName>
</protein>
<keyword evidence="11" id="KW-1185">Reference proteome</keyword>
<accession>A0A0M4LG64</accession>
<dbReference type="Pfam" id="PF02601">
    <property type="entry name" value="Exonuc_VII_L"/>
    <property type="match status" value="1"/>
</dbReference>
<evidence type="ECO:0000256" key="4">
    <source>
        <dbReference type="ARBA" id="ARBA00022839"/>
    </source>
</evidence>
<dbReference type="PANTHER" id="PTHR30008">
    <property type="entry name" value="EXODEOXYRIBONUCLEASE 7 LARGE SUBUNIT"/>
    <property type="match status" value="1"/>
</dbReference>
<dbReference type="NCBIfam" id="TIGR00237">
    <property type="entry name" value="xseA"/>
    <property type="match status" value="1"/>
</dbReference>
<sequence>MFNIDEIYSVTHFVRLCKNSIEKHIPQSFIQGEISNLSKPSSGHWYFSLKDENSQIRCAFFRLNQRKIQFTPENGMSVIIRGVTTLYPQRGDFQLIVQQMEPAGVGNLQLAFDQLKNKLRMEGLFDSENKKEIPEYPEKIGVISSSTGSVIRDIIEVLKSRYPLSEILLYDTIVQGENAHHKIIKALKAADDQKICDVLILARGGGSLEDLWAFNEEELARAIFDCSTPIISSIGHETDTTIADFVADLRAPTPSAAAVSATPDVDAILYNAAKLKKYLLESIKQSVESNKYSLALLRQRIIDPSQQLLLNAQKLDDLELRLIRTNKRIIDENKRKLKLLISQLQNYSENFIKLQKNQLSNRASVLSLLSPLNTLSRGYTITQNKKGEIVTSHNQVNSEELIITQFHDGKVTSKVVNKEDN</sequence>
<evidence type="ECO:0000313" key="11">
    <source>
        <dbReference type="Proteomes" id="UP000068905"/>
    </source>
</evidence>
<comment type="subcellular location">
    <subcellularLocation>
        <location evidence="5 6">Cytoplasm</location>
    </subcellularLocation>
</comment>
<dbReference type="GO" id="GO:0005737">
    <property type="term" value="C:cytoplasm"/>
    <property type="evidence" value="ECO:0007669"/>
    <property type="project" value="UniProtKB-SubCell"/>
</dbReference>
<dbReference type="AlphaFoldDB" id="A0A0M4LG64"/>
<keyword evidence="4 5" id="KW-0269">Exonuclease</keyword>
<comment type="function">
    <text evidence="5">Bidirectionally degrades single-stranded DNA into large acid-insoluble oligonucleotides, which are then degraded further into small acid-soluble oligonucleotides.</text>
</comment>
<dbReference type="GO" id="GO:0006308">
    <property type="term" value="P:DNA catabolic process"/>
    <property type="evidence" value="ECO:0007669"/>
    <property type="project" value="UniProtKB-UniRule"/>
</dbReference>
<feature type="coiled-coil region" evidence="7">
    <location>
        <begin position="315"/>
        <end position="357"/>
    </location>
</feature>
<reference evidence="10 11" key="1">
    <citation type="journal article" date="2015" name="Genome Announc.">
        <title>Genome Sequence of 'Candidatus Thioglobus singularis' Strain PS1, a Mixotroph from the SUP05 Clade of Marine Gammaproteobacteria.</title>
        <authorList>
            <person name="Marshall K.T."/>
            <person name="Morris R.M."/>
        </authorList>
    </citation>
    <scope>NUCLEOTIDE SEQUENCE [LARGE SCALE GENOMIC DNA]</scope>
    <source>
        <strain evidence="10 11">PS1</strain>
    </source>
</reference>
<dbReference type="GO" id="GO:0009318">
    <property type="term" value="C:exodeoxyribonuclease VII complex"/>
    <property type="evidence" value="ECO:0007669"/>
    <property type="project" value="UniProtKB-UniRule"/>
</dbReference>
<evidence type="ECO:0000259" key="9">
    <source>
        <dbReference type="Pfam" id="PF13742"/>
    </source>
</evidence>
<keyword evidence="3 5" id="KW-0378">Hydrolase</keyword>
<evidence type="ECO:0000313" key="10">
    <source>
        <dbReference type="EMBL" id="ALE01589.1"/>
    </source>
</evidence>
<dbReference type="RefSeq" id="WP_053819801.1">
    <property type="nucleotide sequence ID" value="NZ_CP006911.1"/>
</dbReference>
<evidence type="ECO:0000259" key="8">
    <source>
        <dbReference type="Pfam" id="PF02601"/>
    </source>
</evidence>
<dbReference type="OrthoDB" id="9802795at2"/>
<dbReference type="KEGG" id="tsn:W908_02610"/>
<dbReference type="EMBL" id="CP006911">
    <property type="protein sequence ID" value="ALE01589.1"/>
    <property type="molecule type" value="Genomic_DNA"/>
</dbReference>
<keyword evidence="1 5" id="KW-0963">Cytoplasm</keyword>
<evidence type="ECO:0000256" key="5">
    <source>
        <dbReference type="HAMAP-Rule" id="MF_00378"/>
    </source>
</evidence>
<dbReference type="STRING" id="1125411.W908_02610"/>
<evidence type="ECO:0000256" key="2">
    <source>
        <dbReference type="ARBA" id="ARBA00022722"/>
    </source>
</evidence>
<name>A0A0M4LG64_9GAMM</name>
<keyword evidence="2 5" id="KW-0540">Nuclease</keyword>
<keyword evidence="7" id="KW-0175">Coiled coil</keyword>
<organism evidence="10 11">
    <name type="scientific">Candidatus Pseudothioglobus singularis PS1</name>
    <dbReference type="NCBI Taxonomy" id="1125411"/>
    <lineage>
        <taxon>Bacteria</taxon>
        <taxon>Pseudomonadati</taxon>
        <taxon>Pseudomonadota</taxon>
        <taxon>Gammaproteobacteria</taxon>
        <taxon>Candidatus Pseudothioglobaceae</taxon>
        <taxon>Candidatus Pseudothioglobus</taxon>
    </lineage>
</organism>
<evidence type="ECO:0000256" key="3">
    <source>
        <dbReference type="ARBA" id="ARBA00022801"/>
    </source>
</evidence>
<dbReference type="Pfam" id="PF13742">
    <property type="entry name" value="tRNA_anti_2"/>
    <property type="match status" value="1"/>
</dbReference>
<gene>
    <name evidence="5" type="primary">xseA</name>
    <name evidence="10" type="ORF">W908_02610</name>
</gene>
<dbReference type="InterPro" id="IPR025824">
    <property type="entry name" value="OB-fold_nuc-bd_dom"/>
</dbReference>
<dbReference type="EC" id="3.1.11.6" evidence="5"/>
<evidence type="ECO:0000256" key="7">
    <source>
        <dbReference type="SAM" id="Coils"/>
    </source>
</evidence>
<dbReference type="Proteomes" id="UP000068905">
    <property type="component" value="Chromosome"/>
</dbReference>
<comment type="catalytic activity">
    <reaction evidence="5 6">
        <text>Exonucleolytic cleavage in either 5'- to 3'- or 3'- to 5'-direction to yield nucleoside 5'-phosphates.</text>
        <dbReference type="EC" id="3.1.11.6"/>
    </reaction>
</comment>
<feature type="domain" description="OB-fold nucleic acid binding" evidence="9">
    <location>
        <begin position="8"/>
        <end position="101"/>
    </location>
</feature>
<proteinExistence type="inferred from homology"/>
<evidence type="ECO:0000256" key="1">
    <source>
        <dbReference type="ARBA" id="ARBA00022490"/>
    </source>
</evidence>
<dbReference type="PANTHER" id="PTHR30008:SF0">
    <property type="entry name" value="EXODEOXYRIBONUCLEASE 7 LARGE SUBUNIT"/>
    <property type="match status" value="1"/>
</dbReference>
<dbReference type="PATRIC" id="fig|1125411.7.peg.512"/>
<dbReference type="InterPro" id="IPR020579">
    <property type="entry name" value="Exonuc_VII_lsu_C"/>
</dbReference>
<comment type="similarity">
    <text evidence="5 6">Belongs to the XseA family.</text>
</comment>
<comment type="subunit">
    <text evidence="5">Heterooligomer composed of large and small subunits.</text>
</comment>
<dbReference type="HAMAP" id="MF_00378">
    <property type="entry name" value="Exonuc_7_L"/>
    <property type="match status" value="1"/>
</dbReference>
<dbReference type="GO" id="GO:0003676">
    <property type="term" value="F:nucleic acid binding"/>
    <property type="evidence" value="ECO:0007669"/>
    <property type="project" value="InterPro"/>
</dbReference>
<dbReference type="InterPro" id="IPR003753">
    <property type="entry name" value="Exonuc_VII_L"/>
</dbReference>
<evidence type="ECO:0000256" key="6">
    <source>
        <dbReference type="RuleBase" id="RU004355"/>
    </source>
</evidence>
<feature type="domain" description="Exonuclease VII large subunit C-terminal" evidence="8">
    <location>
        <begin position="124"/>
        <end position="413"/>
    </location>
</feature>
<dbReference type="CDD" id="cd04489">
    <property type="entry name" value="ExoVII_LU_OBF"/>
    <property type="match status" value="1"/>
</dbReference>
<dbReference type="GO" id="GO:0008855">
    <property type="term" value="F:exodeoxyribonuclease VII activity"/>
    <property type="evidence" value="ECO:0007669"/>
    <property type="project" value="UniProtKB-UniRule"/>
</dbReference>